<dbReference type="Proteomes" id="UP001141629">
    <property type="component" value="Unassembled WGS sequence"/>
</dbReference>
<gene>
    <name evidence="2" type="ORF">H7K45_04175</name>
</gene>
<reference evidence="2" key="2">
    <citation type="journal article" date="2022" name="BMC Genomics">
        <title>Comparative genome analysis of mycobacteria focusing on tRNA and non-coding RNA.</title>
        <authorList>
            <person name="Behra P.R.K."/>
            <person name="Pettersson B.M.F."/>
            <person name="Ramesh M."/>
            <person name="Das S."/>
            <person name="Dasgupta S."/>
            <person name="Kirsebom L.A."/>
        </authorList>
    </citation>
    <scope>NUCLEOTIDE SEQUENCE</scope>
    <source>
        <strain evidence="2">DSM 44838</strain>
    </source>
</reference>
<organism evidence="2 3">
    <name type="scientific">Mycobacterium yunnanensis</name>
    <dbReference type="NCBI Taxonomy" id="368477"/>
    <lineage>
        <taxon>Bacteria</taxon>
        <taxon>Bacillati</taxon>
        <taxon>Actinomycetota</taxon>
        <taxon>Actinomycetes</taxon>
        <taxon>Mycobacteriales</taxon>
        <taxon>Mycobacteriaceae</taxon>
        <taxon>Mycobacterium</taxon>
    </lineage>
</organism>
<evidence type="ECO:0008006" key="4">
    <source>
        <dbReference type="Google" id="ProtNLM"/>
    </source>
</evidence>
<keyword evidence="3" id="KW-1185">Reference proteome</keyword>
<accession>A0A9X2YWW8</accession>
<feature type="chain" id="PRO_5040909391" description="Secreted protein" evidence="1">
    <location>
        <begin position="27"/>
        <end position="145"/>
    </location>
</feature>
<proteinExistence type="predicted"/>
<dbReference type="EMBL" id="JACKVK010000003">
    <property type="protein sequence ID" value="MCV7419729.1"/>
    <property type="molecule type" value="Genomic_DNA"/>
</dbReference>
<comment type="caution">
    <text evidence="2">The sequence shown here is derived from an EMBL/GenBank/DDBJ whole genome shotgun (WGS) entry which is preliminary data.</text>
</comment>
<evidence type="ECO:0000313" key="2">
    <source>
        <dbReference type="EMBL" id="MCV7419729.1"/>
    </source>
</evidence>
<evidence type="ECO:0000313" key="3">
    <source>
        <dbReference type="Proteomes" id="UP001141629"/>
    </source>
</evidence>
<evidence type="ECO:0000256" key="1">
    <source>
        <dbReference type="SAM" id="SignalP"/>
    </source>
</evidence>
<dbReference type="RefSeq" id="WP_263994520.1">
    <property type="nucleotide sequence ID" value="NZ_JACKVK010000003.1"/>
</dbReference>
<name>A0A9X2YWW8_9MYCO</name>
<feature type="signal peptide" evidence="1">
    <location>
        <begin position="1"/>
        <end position="26"/>
    </location>
</feature>
<dbReference type="AlphaFoldDB" id="A0A9X2YWW8"/>
<protein>
    <recommendedName>
        <fullName evidence="4">Secreted protein</fullName>
    </recommendedName>
</protein>
<sequence length="145" mass="14434">MAMIRGLAATLLTAAVSVGLAGPASADDFSGRYALNLYGAAAHTSWIAKTSCPPSGGCVAHITSSSGWSGDAHLAGGRWTMTVDRPDGHSCPDGTRGAEMQTWSWDADTLVGQVGGVSAQSATCPVGPANGFALSKSAPDGGTPV</sequence>
<keyword evidence="1" id="KW-0732">Signal</keyword>
<reference evidence="2" key="1">
    <citation type="submission" date="2020-07" db="EMBL/GenBank/DDBJ databases">
        <authorList>
            <person name="Pettersson B.M.F."/>
            <person name="Behra P.R.K."/>
            <person name="Ramesh M."/>
            <person name="Das S."/>
            <person name="Dasgupta S."/>
            <person name="Kirsebom L.A."/>
        </authorList>
    </citation>
    <scope>NUCLEOTIDE SEQUENCE</scope>
    <source>
        <strain evidence="2">DSM 44838</strain>
    </source>
</reference>